<reference evidence="2 3" key="1">
    <citation type="submission" date="2024-09" db="EMBL/GenBank/DDBJ databases">
        <authorList>
            <person name="Sun Q."/>
            <person name="Mori K."/>
        </authorList>
    </citation>
    <scope>NUCLEOTIDE SEQUENCE [LARGE SCALE GENOMIC DNA]</scope>
    <source>
        <strain evidence="2 3">CICC 11035S</strain>
    </source>
</reference>
<proteinExistence type="predicted"/>
<dbReference type="Proteomes" id="UP001589858">
    <property type="component" value="Unassembled WGS sequence"/>
</dbReference>
<accession>A0ABV6S1U1</accession>
<feature type="region of interest" description="Disordered" evidence="1">
    <location>
        <begin position="29"/>
        <end position="50"/>
    </location>
</feature>
<keyword evidence="3" id="KW-1185">Reference proteome</keyword>
<evidence type="ECO:0000313" key="2">
    <source>
        <dbReference type="EMBL" id="MFC0683200.1"/>
    </source>
</evidence>
<gene>
    <name evidence="2" type="ORF">ACFFF8_01195</name>
</gene>
<evidence type="ECO:0000313" key="3">
    <source>
        <dbReference type="Proteomes" id="UP001589858"/>
    </source>
</evidence>
<organism evidence="2 3">
    <name type="scientific">Novosphingobium clariflavum</name>
    <dbReference type="NCBI Taxonomy" id="2029884"/>
    <lineage>
        <taxon>Bacteria</taxon>
        <taxon>Pseudomonadati</taxon>
        <taxon>Pseudomonadota</taxon>
        <taxon>Alphaproteobacteria</taxon>
        <taxon>Sphingomonadales</taxon>
        <taxon>Sphingomonadaceae</taxon>
        <taxon>Novosphingobium</taxon>
    </lineage>
</organism>
<protein>
    <submittedName>
        <fullName evidence="2">Uncharacterized protein</fullName>
    </submittedName>
</protein>
<name>A0ABV6S1U1_9SPHN</name>
<dbReference type="RefSeq" id="WP_267220633.1">
    <property type="nucleotide sequence ID" value="NZ_JAPCWC010000007.1"/>
</dbReference>
<feature type="compositionally biased region" description="Low complexity" evidence="1">
    <location>
        <begin position="29"/>
        <end position="45"/>
    </location>
</feature>
<comment type="caution">
    <text evidence="2">The sequence shown here is derived from an EMBL/GenBank/DDBJ whole genome shotgun (WGS) entry which is preliminary data.</text>
</comment>
<dbReference type="EMBL" id="JBHLTM010000008">
    <property type="protein sequence ID" value="MFC0683200.1"/>
    <property type="molecule type" value="Genomic_DNA"/>
</dbReference>
<sequence length="154" mass="16246">MTEGFSNPSACDRFSGQYDLTQADAIGAAGNAPTTPAAPSTCSPALGSHQGERASEVTANTSGARHTFGGVPVASIEAVMADRHAQFAHGHTVEDDLRLRPGQLAQAALEKLRGGIDHAQLGYHENARKLLVRACAFILAELDALEARRAEREQ</sequence>
<evidence type="ECO:0000256" key="1">
    <source>
        <dbReference type="SAM" id="MobiDB-lite"/>
    </source>
</evidence>